<evidence type="ECO:0000313" key="3">
    <source>
        <dbReference type="Proteomes" id="UP001519309"/>
    </source>
</evidence>
<feature type="compositionally biased region" description="Low complexity" evidence="1">
    <location>
        <begin position="36"/>
        <end position="47"/>
    </location>
</feature>
<evidence type="ECO:0000313" key="2">
    <source>
        <dbReference type="EMBL" id="MBP2048671.1"/>
    </source>
</evidence>
<proteinExistence type="predicted"/>
<feature type="region of interest" description="Disordered" evidence="1">
    <location>
        <begin position="1"/>
        <end position="70"/>
    </location>
</feature>
<evidence type="ECO:0000256" key="1">
    <source>
        <dbReference type="SAM" id="MobiDB-lite"/>
    </source>
</evidence>
<organism evidence="2 3">
    <name type="scientific">Streptomyces griseochromogenes</name>
    <dbReference type="NCBI Taxonomy" id="68214"/>
    <lineage>
        <taxon>Bacteria</taxon>
        <taxon>Bacillati</taxon>
        <taxon>Actinomycetota</taxon>
        <taxon>Actinomycetes</taxon>
        <taxon>Kitasatosporales</taxon>
        <taxon>Streptomycetaceae</taxon>
        <taxon>Streptomyces</taxon>
    </lineage>
</organism>
<keyword evidence="3" id="KW-1185">Reference proteome</keyword>
<dbReference type="Proteomes" id="UP001519309">
    <property type="component" value="Unassembled WGS sequence"/>
</dbReference>
<evidence type="ECO:0008006" key="4">
    <source>
        <dbReference type="Google" id="ProtNLM"/>
    </source>
</evidence>
<gene>
    <name evidence="2" type="ORF">J2Z21_001596</name>
</gene>
<dbReference type="EMBL" id="JAGGLP010000003">
    <property type="protein sequence ID" value="MBP2048671.1"/>
    <property type="molecule type" value="Genomic_DNA"/>
</dbReference>
<protein>
    <recommendedName>
        <fullName evidence="4">SAV-6107-like HEPN domain-containing protein</fullName>
    </recommendedName>
</protein>
<reference evidence="2 3" key="1">
    <citation type="submission" date="2021-03" db="EMBL/GenBank/DDBJ databases">
        <title>Genomic Encyclopedia of Type Strains, Phase IV (KMG-IV): sequencing the most valuable type-strain genomes for metagenomic binning, comparative biology and taxonomic classification.</title>
        <authorList>
            <person name="Goeker M."/>
        </authorList>
    </citation>
    <scope>NUCLEOTIDE SEQUENCE [LARGE SCALE GENOMIC DNA]</scope>
    <source>
        <strain evidence="2 3">DSM 40499</strain>
    </source>
</reference>
<sequence>MPQDRDVEADDSMPEDGLGVPSPGEVSGREARTTEGPAADAWPSAPGWAPPGPTGEAGGIPRAPLLPPEEARRWEARLGRTAAGFQDAPRAAVEEADRALEEIAARFGEAVTRRRRTLRMSWQKGDDTDTEHLRLALRDYRELAGRLLHL</sequence>
<dbReference type="RefSeq" id="WP_308281806.1">
    <property type="nucleotide sequence ID" value="NZ_CP016279.1"/>
</dbReference>
<comment type="caution">
    <text evidence="2">The sequence shown here is derived from an EMBL/GenBank/DDBJ whole genome shotgun (WGS) entry which is preliminary data.</text>
</comment>
<accession>A0ABS4LMP6</accession>
<name>A0ABS4LMP6_9ACTN</name>